<dbReference type="Proteomes" id="UP000503447">
    <property type="component" value="Chromosome"/>
</dbReference>
<dbReference type="AlphaFoldDB" id="A0A6M5YTI0"/>
<evidence type="ECO:0008006" key="3">
    <source>
        <dbReference type="Google" id="ProtNLM"/>
    </source>
</evidence>
<sequence length="412" mass="47296">MSDRLAFLRAIRASPDDDTARLAFADWLDEHDDPLGAFVRVQVELEPIRYRIDNPRAVELHRREDELLRHHGDDWIGTNELLTHPSDFGPVFRRGLPDYACLSLDTFLTNGEALFAAHPTLREVALYGIANRCSELTLSPLLAKLDTLEIADWPTEDDAISLSVSPHLDRISRFKLWLGGEPHFLRELVKQANTRWPQEIELVQVYGGFGCFTSHEAERAREQNNEADSFAREANKTRRRKLVRVARPFEQLFPLNGKLNGTLCAGRLPNGNRVLASGSVHHWFLTTFTQEGYCLNTVSRLNGVRYLGVRAGTPEFWLELEASFHEWVSEELQLQPDLIWVREFDSSDVRVALWSYPLGAQLENSGTRRENETEFDWRSRGGNARGWLERRNFVIQNGPEHHADWRGHIHSS</sequence>
<accession>A0A6M5YTI0</accession>
<protein>
    <recommendedName>
        <fullName evidence="3">TIGR02996 domain-containing protein</fullName>
    </recommendedName>
</protein>
<name>A0A6M5YTI0_9BACT</name>
<proteinExistence type="predicted"/>
<dbReference type="NCBIfam" id="TIGR02996">
    <property type="entry name" value="rpt_mate_G_obs"/>
    <property type="match status" value="1"/>
</dbReference>
<dbReference type="RefSeq" id="WP_171472124.1">
    <property type="nucleotide sequence ID" value="NZ_CP053452.2"/>
</dbReference>
<dbReference type="InterPro" id="IPR014338">
    <property type="entry name" value="CHP02996_rpt-companion-dom"/>
</dbReference>
<keyword evidence="2" id="KW-1185">Reference proteome</keyword>
<reference evidence="2" key="1">
    <citation type="submission" date="2020-05" db="EMBL/GenBank/DDBJ databases">
        <title>Frigoriglobus tundricola gen. nov., sp. nov., a psychrotolerant cellulolytic planctomycete of the family Gemmataceae with two divergent copies of 16S rRNA gene.</title>
        <authorList>
            <person name="Kulichevskaya I.S."/>
            <person name="Ivanova A.A."/>
            <person name="Naumoff D.G."/>
            <person name="Beletsky A.V."/>
            <person name="Rijpstra W.I.C."/>
            <person name="Sinninghe Damste J.S."/>
            <person name="Mardanov A.V."/>
            <person name="Ravin N.V."/>
            <person name="Dedysh S.N."/>
        </authorList>
    </citation>
    <scope>NUCLEOTIDE SEQUENCE [LARGE SCALE GENOMIC DNA]</scope>
    <source>
        <strain evidence="2">PL17</strain>
    </source>
</reference>
<gene>
    <name evidence="1" type="ORF">FTUN_4128</name>
</gene>
<dbReference type="EMBL" id="CP053452">
    <property type="protein sequence ID" value="QJW96571.1"/>
    <property type="molecule type" value="Genomic_DNA"/>
</dbReference>
<dbReference type="KEGG" id="ftj:FTUN_4128"/>
<evidence type="ECO:0000313" key="2">
    <source>
        <dbReference type="Proteomes" id="UP000503447"/>
    </source>
</evidence>
<evidence type="ECO:0000313" key="1">
    <source>
        <dbReference type="EMBL" id="QJW96571.1"/>
    </source>
</evidence>
<organism evidence="1 2">
    <name type="scientific">Frigoriglobus tundricola</name>
    <dbReference type="NCBI Taxonomy" id="2774151"/>
    <lineage>
        <taxon>Bacteria</taxon>
        <taxon>Pseudomonadati</taxon>
        <taxon>Planctomycetota</taxon>
        <taxon>Planctomycetia</taxon>
        <taxon>Gemmatales</taxon>
        <taxon>Gemmataceae</taxon>
        <taxon>Frigoriglobus</taxon>
    </lineage>
</organism>